<feature type="transmembrane region" description="Helical" evidence="1">
    <location>
        <begin position="25"/>
        <end position="47"/>
    </location>
</feature>
<dbReference type="Proteomes" id="UP001195660">
    <property type="component" value="Unassembled WGS sequence"/>
</dbReference>
<proteinExistence type="predicted"/>
<reference evidence="2 3" key="1">
    <citation type="submission" date="2019-11" db="EMBL/GenBank/DDBJ databases">
        <title>Novel Deefgea species.</title>
        <authorList>
            <person name="Han J.-H."/>
        </authorList>
    </citation>
    <scope>NUCLEOTIDE SEQUENCE [LARGE SCALE GENOMIC DNA]</scope>
    <source>
        <strain evidence="2 3">LMG 24817</strain>
    </source>
</reference>
<evidence type="ECO:0000313" key="2">
    <source>
        <dbReference type="EMBL" id="MBM5571289.1"/>
    </source>
</evidence>
<sequence>MKREELLIQSSSAQRLAGWVRWHRALAWVAGVSVLIWGLSGVMHPIMSALSPKVNPLPPAAALPATLTPVALASLAEGRWADKAHSLQSVRLLMLADQAAWRVQEARVDGKLPAARWFNASSGAELVDAETQQAEKLARALVGDAQSEIRSMTRVTEFGRDYPSINKLLPVWRVEFARDDGMIAFVDTEGQRLAALSDQTKRTLMGVFVLLHTWAWASEPVKQIGISVMLGLTLVTMLAGLVMYLIRWRTKTLRPNQPRMRRLHRQLGLIAGVAGVCIALSGLFHLWFSRTPPVVPAPAALANLPQLHAIPAGLTGLTAVNVAGQTLWLVQGAAKPMQGGEHAHHAAAAEKPNPLPTYLNHHGQVVAGAAELHAATLMQAMGVSAAPIQSIELISKFGGEYGFFQKRLPVYRVNLANTAQSSWYIEPATGQFSNLVEQRDRLEGYSFAYLHKWHWLDGLGKTTRDIILASFAAANVVLAVLGMLLWRRRRKKSV</sequence>
<dbReference type="RefSeq" id="WP_203570611.1">
    <property type="nucleotide sequence ID" value="NZ_WOFE01000002.1"/>
</dbReference>
<organism evidence="2 3">
    <name type="scientific">Deefgea chitinilytica</name>
    <dbReference type="NCBI Taxonomy" id="570276"/>
    <lineage>
        <taxon>Bacteria</taxon>
        <taxon>Pseudomonadati</taxon>
        <taxon>Pseudomonadota</taxon>
        <taxon>Betaproteobacteria</taxon>
        <taxon>Neisseriales</taxon>
        <taxon>Chitinibacteraceae</taxon>
        <taxon>Deefgea</taxon>
    </lineage>
</organism>
<dbReference type="EMBL" id="WOFE01000002">
    <property type="protein sequence ID" value="MBM5571289.1"/>
    <property type="molecule type" value="Genomic_DNA"/>
</dbReference>
<gene>
    <name evidence="2" type="ORF">GM173_06805</name>
</gene>
<keyword evidence="1" id="KW-0812">Transmembrane</keyword>
<evidence type="ECO:0000256" key="1">
    <source>
        <dbReference type="SAM" id="Phobius"/>
    </source>
</evidence>
<feature type="transmembrane region" description="Helical" evidence="1">
    <location>
        <begin position="466"/>
        <end position="486"/>
    </location>
</feature>
<accession>A0ABS2CAV8</accession>
<feature type="transmembrane region" description="Helical" evidence="1">
    <location>
        <begin position="224"/>
        <end position="246"/>
    </location>
</feature>
<comment type="caution">
    <text evidence="2">The sequence shown here is derived from an EMBL/GenBank/DDBJ whole genome shotgun (WGS) entry which is preliminary data.</text>
</comment>
<feature type="transmembrane region" description="Helical" evidence="1">
    <location>
        <begin position="267"/>
        <end position="288"/>
    </location>
</feature>
<dbReference type="InterPro" id="IPR005625">
    <property type="entry name" value="PepSY-ass_TM"/>
</dbReference>
<keyword evidence="1" id="KW-1133">Transmembrane helix</keyword>
<protein>
    <recommendedName>
        <fullName evidence="4">PepSY domain-containing protein</fullName>
    </recommendedName>
</protein>
<evidence type="ECO:0008006" key="4">
    <source>
        <dbReference type="Google" id="ProtNLM"/>
    </source>
</evidence>
<evidence type="ECO:0000313" key="3">
    <source>
        <dbReference type="Proteomes" id="UP001195660"/>
    </source>
</evidence>
<keyword evidence="1" id="KW-0472">Membrane</keyword>
<dbReference type="Pfam" id="PF03929">
    <property type="entry name" value="PepSY_TM"/>
    <property type="match status" value="1"/>
</dbReference>
<dbReference type="PANTHER" id="PTHR34219">
    <property type="entry name" value="IRON-REGULATED INNER MEMBRANE PROTEIN-RELATED"/>
    <property type="match status" value="1"/>
</dbReference>
<keyword evidence="3" id="KW-1185">Reference proteome</keyword>
<dbReference type="PANTHER" id="PTHR34219:SF3">
    <property type="entry name" value="BLL7967 PROTEIN"/>
    <property type="match status" value="1"/>
</dbReference>
<name>A0ABS2CAV8_9NEIS</name>